<accession>A0A917J062</accession>
<evidence type="ECO:0000313" key="2">
    <source>
        <dbReference type="Proteomes" id="UP000627292"/>
    </source>
</evidence>
<dbReference type="PROSITE" id="PS51257">
    <property type="entry name" value="PROKAR_LIPOPROTEIN"/>
    <property type="match status" value="1"/>
</dbReference>
<organism evidence="1 2">
    <name type="scientific">Filimonas zeae</name>
    <dbReference type="NCBI Taxonomy" id="1737353"/>
    <lineage>
        <taxon>Bacteria</taxon>
        <taxon>Pseudomonadati</taxon>
        <taxon>Bacteroidota</taxon>
        <taxon>Chitinophagia</taxon>
        <taxon>Chitinophagales</taxon>
        <taxon>Chitinophagaceae</taxon>
        <taxon>Filimonas</taxon>
    </lineage>
</organism>
<proteinExistence type="predicted"/>
<dbReference type="EMBL" id="BMIB01000002">
    <property type="protein sequence ID" value="GGH68658.1"/>
    <property type="molecule type" value="Genomic_DNA"/>
</dbReference>
<dbReference type="Proteomes" id="UP000627292">
    <property type="component" value="Unassembled WGS sequence"/>
</dbReference>
<name>A0A917J062_9BACT</name>
<dbReference type="RefSeq" id="WP_188952590.1">
    <property type="nucleotide sequence ID" value="NZ_BMIB01000002.1"/>
</dbReference>
<reference evidence="1" key="2">
    <citation type="submission" date="2020-09" db="EMBL/GenBank/DDBJ databases">
        <authorList>
            <person name="Sun Q."/>
            <person name="Zhou Y."/>
        </authorList>
    </citation>
    <scope>NUCLEOTIDE SEQUENCE</scope>
    <source>
        <strain evidence="1">CGMCC 1.15290</strain>
    </source>
</reference>
<reference evidence="1" key="1">
    <citation type="journal article" date="2014" name="Int. J. Syst. Evol. Microbiol.">
        <title>Complete genome sequence of Corynebacterium casei LMG S-19264T (=DSM 44701T), isolated from a smear-ripened cheese.</title>
        <authorList>
            <consortium name="US DOE Joint Genome Institute (JGI-PGF)"/>
            <person name="Walter F."/>
            <person name="Albersmeier A."/>
            <person name="Kalinowski J."/>
            <person name="Ruckert C."/>
        </authorList>
    </citation>
    <scope>NUCLEOTIDE SEQUENCE</scope>
    <source>
        <strain evidence="1">CGMCC 1.15290</strain>
    </source>
</reference>
<comment type="caution">
    <text evidence="1">The sequence shown here is derived from an EMBL/GenBank/DDBJ whole genome shotgun (WGS) entry which is preliminary data.</text>
</comment>
<evidence type="ECO:0000313" key="1">
    <source>
        <dbReference type="EMBL" id="GGH68658.1"/>
    </source>
</evidence>
<protein>
    <recommendedName>
        <fullName evidence="3">Lipoprotein</fullName>
    </recommendedName>
</protein>
<evidence type="ECO:0008006" key="3">
    <source>
        <dbReference type="Google" id="ProtNLM"/>
    </source>
</evidence>
<gene>
    <name evidence="1" type="ORF">GCM10011379_25210</name>
</gene>
<keyword evidence="2" id="KW-1185">Reference proteome</keyword>
<dbReference type="AlphaFoldDB" id="A0A917J062"/>
<sequence length="318" mass="35891">MHKTTLAILSLLLLVTACKDKKGGLSGDKPVTAKELLAVYPAINLPYTVADTNINRLKDTTTIPYKAIQQFIPDSILEKLEGGSKAKAKTRIHPLGRIEKDNGNYLLTTFTYNKHTSLAAFFFDKKNEFKAALELLPARHNNDYTYTVGINREPTFTVNKERFASANQLLYTRTGYAYIDASADFLTVINETNDEQKKVNEIYNPIDTMARKNKFSGDYVEDKKNFIAVRDGRNAQEYLFFIHFEKNNGACTGELKGEFTVAANGKAVYKQNGDPCVIDFAFTNTRITVKEQGSCGNHRGIRCLFNDSYDKKKEKKKK</sequence>